<accession>A0A9E8KKX1</accession>
<dbReference type="PIRSF" id="PIRSF037618">
    <property type="entry name" value="RNA_Mtase_bacteria_prd"/>
    <property type="match status" value="1"/>
</dbReference>
<dbReference type="PROSITE" id="PS51165">
    <property type="entry name" value="THUMP"/>
    <property type="match status" value="1"/>
</dbReference>
<dbReference type="GO" id="GO:0005737">
    <property type="term" value="C:cytoplasm"/>
    <property type="evidence" value="ECO:0007669"/>
    <property type="project" value="UniProtKB-SubCell"/>
</dbReference>
<keyword evidence="7" id="KW-0694">RNA-binding</keyword>
<protein>
    <recommendedName>
        <fullName evidence="6">Ribosomal RNA large subunit methyltransferase K/L</fullName>
    </recommendedName>
    <domain>
        <recommendedName>
            <fullName evidence="6">23S rRNA m2G2445 methyltransferase</fullName>
            <ecNumber evidence="6">2.1.1.173</ecNumber>
        </recommendedName>
        <alternativeName>
            <fullName evidence="6">rRNA (guanine-N(2)-)-methyltransferase RlmL</fullName>
        </alternativeName>
    </domain>
    <domain>
        <recommendedName>
            <fullName evidence="6">23S rRNA m7G2069 methyltransferase</fullName>
            <ecNumber evidence="6">2.1.1.264</ecNumber>
        </recommendedName>
        <alternativeName>
            <fullName evidence="6">rRNA (guanine-N(7)-)-methyltransferase RlmK</fullName>
        </alternativeName>
    </domain>
</protein>
<dbReference type="RefSeq" id="WP_251812404.1">
    <property type="nucleotide sequence ID" value="NZ_CP101527.1"/>
</dbReference>
<dbReference type="Gene3D" id="3.40.50.150">
    <property type="entry name" value="Vaccinia Virus protein VP39"/>
    <property type="match status" value="2"/>
</dbReference>
<dbReference type="SUPFAM" id="SSF53335">
    <property type="entry name" value="S-adenosyl-L-methionine-dependent methyltransferases"/>
    <property type="match status" value="2"/>
</dbReference>
<dbReference type="GO" id="GO:0003723">
    <property type="term" value="F:RNA binding"/>
    <property type="evidence" value="ECO:0007669"/>
    <property type="project" value="UniProtKB-UniRule"/>
</dbReference>
<dbReference type="InterPro" id="IPR054170">
    <property type="entry name" value="RlmL_1st"/>
</dbReference>
<evidence type="ECO:0000256" key="3">
    <source>
        <dbReference type="ARBA" id="ARBA00022603"/>
    </source>
</evidence>
<dbReference type="InterPro" id="IPR004114">
    <property type="entry name" value="THUMP_dom"/>
</dbReference>
<dbReference type="HAMAP" id="MF_01858">
    <property type="entry name" value="23SrRNA_methyltr_KL"/>
    <property type="match status" value="1"/>
</dbReference>
<feature type="domain" description="THUMP" evidence="8">
    <location>
        <begin position="47"/>
        <end position="158"/>
    </location>
</feature>
<comment type="similarity">
    <text evidence="6">Belongs to the methyltransferase superfamily. RlmKL family.</text>
</comment>
<keyword evidence="5 6" id="KW-0949">S-adenosyl-L-methionine</keyword>
<dbReference type="Pfam" id="PF02926">
    <property type="entry name" value="THUMP"/>
    <property type="match status" value="1"/>
</dbReference>
<dbReference type="NCBIfam" id="NF008748">
    <property type="entry name" value="PRK11783.1"/>
    <property type="match status" value="1"/>
</dbReference>
<name>A0A9E8KKX1_9ALTE</name>
<dbReference type="PANTHER" id="PTHR47313">
    <property type="entry name" value="RIBOSOMAL RNA LARGE SUBUNIT METHYLTRANSFERASE K/L"/>
    <property type="match status" value="1"/>
</dbReference>
<evidence type="ECO:0000313" key="9">
    <source>
        <dbReference type="EMBL" id="UZW76656.1"/>
    </source>
</evidence>
<gene>
    <name evidence="9" type="primary">rlmKL</name>
    <name evidence="6" type="synonym">rlmL</name>
    <name evidence="9" type="ORF">NNL22_08765</name>
</gene>
<dbReference type="GO" id="GO:0052915">
    <property type="term" value="F:23S rRNA (guanine(2445)-N(2))-methyltransferase activity"/>
    <property type="evidence" value="ECO:0007669"/>
    <property type="project" value="UniProtKB-UniRule"/>
</dbReference>
<dbReference type="KEGG" id="asem:NNL22_08765"/>
<comment type="function">
    <text evidence="6">Specifically methylates the guanine in position 2445 (m2G2445) and the guanine in position 2069 (m7G2069) of 23S rRNA.</text>
</comment>
<dbReference type="CDD" id="cd11715">
    <property type="entry name" value="THUMP_AdoMetMT"/>
    <property type="match status" value="1"/>
</dbReference>
<sequence>MMDKLLSVFVTCPKGLEYVLEKELDELLQKSAKVRPAGISFEASLSEIYRFVLWSRTANRVLLGLAEGAVHTAEQLYDLVYSIDWQEHMSVENTLVVDFSGQSKNINNTAFGAVKVKDAIVDQFRDRVGERPNITRDTPDIRVNVNLSKGVAVVALDFSGESLHRRGYRTEAGKAPIKENLGAALLQRCNWSQLGCQGASLLDPMCGSATLLVEGAMILCDKAPALDRAQFGFLQWKQHQDDLWKSLIDEAIERFEQGLDNVIRQQSEGYNKILGFDADASVISVARNNIKRAGLDKVINVEVRSLAELKSVDIGEFENDEVPGLLLTNPPYGERLGDIESLRGLYRCLGDKLKSDFEGWKAAIFTGNVDLGRRIGLRSYKQYKLFNGSLPSQLIMIDVSPEYYVKTDDSKESQVLLSRRQIRVANPERAAMFANRLRKNIRTLGKWAKKNKLECYRIYDADMPEFSLAVDIYRDWVHVQEYAAPASIDEKSAKDRLNEALSVLPEVLQVPAEQVVIKQRRRQKGDSQYEKHDQKEQRMVVEEVGCKFYVNLIDYIDTGLFLDHRPVRKWIQQNASGKRFLNLFCYTGAATIHAIKGGAVESVSVDMSNTYLDWGKENLALNGFPETGHQFIQADCLRWLDSAREKFDLIFLDPPTFSNSKRMEGVLDIQRDHVDMIKKAMNLLTKGGVLVFSNNLRRFKLDESALADYDLKNVSASTIDKDFERNSKIHQCWHIKYKTLSLG</sequence>
<evidence type="ECO:0000256" key="1">
    <source>
        <dbReference type="ARBA" id="ARBA00022490"/>
    </source>
</evidence>
<organism evidence="9 10">
    <name type="scientific">Alkalimarinus sediminis</name>
    <dbReference type="NCBI Taxonomy" id="1632866"/>
    <lineage>
        <taxon>Bacteria</taxon>
        <taxon>Pseudomonadati</taxon>
        <taxon>Pseudomonadota</taxon>
        <taxon>Gammaproteobacteria</taxon>
        <taxon>Alteromonadales</taxon>
        <taxon>Alteromonadaceae</taxon>
        <taxon>Alkalimarinus</taxon>
    </lineage>
</organism>
<evidence type="ECO:0000256" key="4">
    <source>
        <dbReference type="ARBA" id="ARBA00022679"/>
    </source>
</evidence>
<keyword evidence="10" id="KW-1185">Reference proteome</keyword>
<evidence type="ECO:0000256" key="6">
    <source>
        <dbReference type="HAMAP-Rule" id="MF_01858"/>
    </source>
</evidence>
<dbReference type="InterPro" id="IPR019614">
    <property type="entry name" value="SAM-dep_methyl-trfase"/>
</dbReference>
<evidence type="ECO:0000256" key="7">
    <source>
        <dbReference type="PROSITE-ProRule" id="PRU00529"/>
    </source>
</evidence>
<keyword evidence="1 6" id="KW-0963">Cytoplasm</keyword>
<evidence type="ECO:0000256" key="5">
    <source>
        <dbReference type="ARBA" id="ARBA00022691"/>
    </source>
</evidence>
<reference evidence="9" key="1">
    <citation type="submission" date="2022-07" db="EMBL/GenBank/DDBJ databases">
        <title>Alkalimarinus sp. nov., isolated from gut of a Alitta virens.</title>
        <authorList>
            <person name="Yang A.I."/>
            <person name="Shin N.-R."/>
        </authorList>
    </citation>
    <scope>NUCLEOTIDE SEQUENCE</scope>
    <source>
        <strain evidence="9">FA028</strain>
    </source>
</reference>
<dbReference type="Pfam" id="PF22020">
    <property type="entry name" value="RlmL_1st"/>
    <property type="match status" value="1"/>
</dbReference>
<dbReference type="Gene3D" id="3.30.2130.30">
    <property type="match status" value="1"/>
</dbReference>
<dbReference type="Pfam" id="PF01170">
    <property type="entry name" value="UPF0020"/>
    <property type="match status" value="1"/>
</dbReference>
<comment type="catalytic activity">
    <reaction evidence="6">
        <text>guanosine(2069) in 23S rRNA + S-adenosyl-L-methionine = N(2)-methylguanosine(2069) in 23S rRNA + S-adenosyl-L-homocysteine + H(+)</text>
        <dbReference type="Rhea" id="RHEA:43772"/>
        <dbReference type="Rhea" id="RHEA-COMP:10688"/>
        <dbReference type="Rhea" id="RHEA-COMP:10689"/>
        <dbReference type="ChEBI" id="CHEBI:15378"/>
        <dbReference type="ChEBI" id="CHEBI:57856"/>
        <dbReference type="ChEBI" id="CHEBI:59789"/>
        <dbReference type="ChEBI" id="CHEBI:74269"/>
        <dbReference type="ChEBI" id="CHEBI:74481"/>
        <dbReference type="EC" id="2.1.1.264"/>
    </reaction>
</comment>
<keyword evidence="4 6" id="KW-0808">Transferase</keyword>
<dbReference type="EC" id="2.1.1.264" evidence="6"/>
<dbReference type="PANTHER" id="PTHR47313:SF1">
    <property type="entry name" value="RIBOSOMAL RNA LARGE SUBUNIT METHYLTRANSFERASE K_L"/>
    <property type="match status" value="1"/>
</dbReference>
<dbReference type="EMBL" id="CP101527">
    <property type="protein sequence ID" value="UZW76656.1"/>
    <property type="molecule type" value="Genomic_DNA"/>
</dbReference>
<dbReference type="Gene3D" id="3.30.750.80">
    <property type="entry name" value="RNA methyltransferase domain (HRMD) like"/>
    <property type="match status" value="1"/>
</dbReference>
<dbReference type="EC" id="2.1.1.173" evidence="6"/>
<dbReference type="InterPro" id="IPR029063">
    <property type="entry name" value="SAM-dependent_MTases_sf"/>
</dbReference>
<dbReference type="GO" id="GO:0070043">
    <property type="term" value="F:rRNA (guanine-N7-)-methyltransferase activity"/>
    <property type="evidence" value="ECO:0007669"/>
    <property type="project" value="UniProtKB-UniRule"/>
</dbReference>
<proteinExistence type="inferred from homology"/>
<evidence type="ECO:0000313" key="10">
    <source>
        <dbReference type="Proteomes" id="UP001164472"/>
    </source>
</evidence>
<keyword evidence="2 6" id="KW-0698">rRNA processing</keyword>
<keyword evidence="3 6" id="KW-0489">Methyltransferase</keyword>
<comment type="subcellular location">
    <subcellularLocation>
        <location evidence="6">Cytoplasm</location>
    </subcellularLocation>
</comment>
<evidence type="ECO:0000256" key="2">
    <source>
        <dbReference type="ARBA" id="ARBA00022552"/>
    </source>
</evidence>
<dbReference type="Pfam" id="PF10672">
    <property type="entry name" value="Methyltrans_SAM"/>
    <property type="match status" value="1"/>
</dbReference>
<dbReference type="InterPro" id="IPR000241">
    <property type="entry name" value="RlmKL-like_Mtase"/>
</dbReference>
<dbReference type="InterPro" id="IPR017244">
    <property type="entry name" value="23SrRNA_methyltr_KL"/>
</dbReference>
<dbReference type="SMART" id="SM00981">
    <property type="entry name" value="THUMP"/>
    <property type="match status" value="1"/>
</dbReference>
<dbReference type="CDD" id="cd02440">
    <property type="entry name" value="AdoMet_MTases"/>
    <property type="match status" value="1"/>
</dbReference>
<comment type="catalytic activity">
    <reaction evidence="6">
        <text>guanosine(2445) in 23S rRNA + S-adenosyl-L-methionine = N(2)-methylguanosine(2445) in 23S rRNA + S-adenosyl-L-homocysteine + H(+)</text>
        <dbReference type="Rhea" id="RHEA:42740"/>
        <dbReference type="Rhea" id="RHEA-COMP:10215"/>
        <dbReference type="Rhea" id="RHEA-COMP:10216"/>
        <dbReference type="ChEBI" id="CHEBI:15378"/>
        <dbReference type="ChEBI" id="CHEBI:57856"/>
        <dbReference type="ChEBI" id="CHEBI:59789"/>
        <dbReference type="ChEBI" id="CHEBI:74269"/>
        <dbReference type="ChEBI" id="CHEBI:74481"/>
        <dbReference type="EC" id="2.1.1.173"/>
    </reaction>
</comment>
<evidence type="ECO:0000259" key="8">
    <source>
        <dbReference type="PROSITE" id="PS51165"/>
    </source>
</evidence>
<dbReference type="Proteomes" id="UP001164472">
    <property type="component" value="Chromosome"/>
</dbReference>
<dbReference type="AlphaFoldDB" id="A0A9E8KKX1"/>